<accession>A0A8J3K104</accession>
<evidence type="ECO:0000313" key="1">
    <source>
        <dbReference type="EMBL" id="GIF94716.1"/>
    </source>
</evidence>
<gene>
    <name evidence="1" type="ORF">Cch02nite_81600</name>
</gene>
<dbReference type="EMBL" id="BONG01000113">
    <property type="protein sequence ID" value="GIF94716.1"/>
    <property type="molecule type" value="Genomic_DNA"/>
</dbReference>
<proteinExistence type="predicted"/>
<organism evidence="1 2">
    <name type="scientific">Catellatospora chokoriensis</name>
    <dbReference type="NCBI Taxonomy" id="310353"/>
    <lineage>
        <taxon>Bacteria</taxon>
        <taxon>Bacillati</taxon>
        <taxon>Actinomycetota</taxon>
        <taxon>Actinomycetes</taxon>
        <taxon>Micromonosporales</taxon>
        <taxon>Micromonosporaceae</taxon>
        <taxon>Catellatospora</taxon>
    </lineage>
</organism>
<dbReference type="AlphaFoldDB" id="A0A8J3K104"/>
<sequence length="119" mass="13388">MNMNWHGVPQEWDVPWGDVFEASEEGSRLAAPCPVCGSHALRRWFDLHDPTPRLSAGIRWAGRGSQWQWCGDCRSYLHTSGLVPMWWHTDLVVDPETLMHDPGPIHAVMDASEPGGTRS</sequence>
<reference evidence="1 2" key="1">
    <citation type="submission" date="2021-01" db="EMBL/GenBank/DDBJ databases">
        <title>Whole genome shotgun sequence of Catellatospora chokoriensis NBRC 107358.</title>
        <authorList>
            <person name="Komaki H."/>
            <person name="Tamura T."/>
        </authorList>
    </citation>
    <scope>NUCLEOTIDE SEQUENCE [LARGE SCALE GENOMIC DNA]</scope>
    <source>
        <strain evidence="1 2">NBRC 107358</strain>
    </source>
</reference>
<keyword evidence="2" id="KW-1185">Reference proteome</keyword>
<protein>
    <submittedName>
        <fullName evidence="1">Uncharacterized protein</fullName>
    </submittedName>
</protein>
<comment type="caution">
    <text evidence="1">The sequence shown here is derived from an EMBL/GenBank/DDBJ whole genome shotgun (WGS) entry which is preliminary data.</text>
</comment>
<dbReference type="Proteomes" id="UP000619293">
    <property type="component" value="Unassembled WGS sequence"/>
</dbReference>
<evidence type="ECO:0000313" key="2">
    <source>
        <dbReference type="Proteomes" id="UP000619293"/>
    </source>
</evidence>
<name>A0A8J3K104_9ACTN</name>